<organism evidence="2 3">
    <name type="scientific">Dimargaris cristalligena</name>
    <dbReference type="NCBI Taxonomy" id="215637"/>
    <lineage>
        <taxon>Eukaryota</taxon>
        <taxon>Fungi</taxon>
        <taxon>Fungi incertae sedis</taxon>
        <taxon>Zoopagomycota</taxon>
        <taxon>Kickxellomycotina</taxon>
        <taxon>Dimargaritomycetes</taxon>
        <taxon>Dimargaritales</taxon>
        <taxon>Dimargaritaceae</taxon>
        <taxon>Dimargaris</taxon>
    </lineage>
</organism>
<sequence length="428" mass="47896">MRSPILFLSAPLVHLSLSVSAKPVFDPSEKLPKELRTWVLEILPLPDQVAAANVNHAWRAKILEKPKRLNMIAESEFLANPLSYYSSDISDSEADKKFMDFSPLIGNLVRSIVVQSIHLALFSLHLDKLGNPITRGLLWNHPGAELPIFKEAIQTFRPELEWLNKSAHTLKVNEGSAEVFDTFFPILGKIRTGDSANFAPMIKYVFSDTFTEAMYRQLEHWVPSSYVNFLAILTFVLNTRFIARSEVDHMPEIVALKVPELIKRSLKNTLNQAIGPLVVQTSDFQRIIDIGQVIKKRRSLVEALSDPEFEGMPQDILGYCAVKAGIIKRTLCPKNWLTPSMERLIDQLKVSEGDFPQSCVSLFLENGLSVFLDTDGDASVRFYPFNTKSPELKIPNDLSTNPVVFGVVPAINVEPGDIVGEAPPGFQL</sequence>
<reference evidence="3" key="1">
    <citation type="journal article" date="2018" name="Nat. Microbiol.">
        <title>Leveraging single-cell genomics to expand the fungal tree of life.</title>
        <authorList>
            <person name="Ahrendt S.R."/>
            <person name="Quandt C.A."/>
            <person name="Ciobanu D."/>
            <person name="Clum A."/>
            <person name="Salamov A."/>
            <person name="Andreopoulos B."/>
            <person name="Cheng J.F."/>
            <person name="Woyke T."/>
            <person name="Pelin A."/>
            <person name="Henrissat B."/>
            <person name="Reynolds N.K."/>
            <person name="Benny G.L."/>
            <person name="Smith M.E."/>
            <person name="James T.Y."/>
            <person name="Grigoriev I.V."/>
        </authorList>
    </citation>
    <scope>NUCLEOTIDE SEQUENCE [LARGE SCALE GENOMIC DNA]</scope>
    <source>
        <strain evidence="3">RSA 468</strain>
    </source>
</reference>
<feature type="signal peptide" evidence="1">
    <location>
        <begin position="1"/>
        <end position="21"/>
    </location>
</feature>
<evidence type="ECO:0000313" key="2">
    <source>
        <dbReference type="EMBL" id="RKP37181.1"/>
    </source>
</evidence>
<protein>
    <recommendedName>
        <fullName evidence="4">F-box domain-containing protein</fullName>
    </recommendedName>
</protein>
<evidence type="ECO:0000313" key="3">
    <source>
        <dbReference type="Proteomes" id="UP000268162"/>
    </source>
</evidence>
<feature type="chain" id="PRO_5020266585" description="F-box domain-containing protein" evidence="1">
    <location>
        <begin position="22"/>
        <end position="428"/>
    </location>
</feature>
<accession>A0A4P9ZW52</accession>
<dbReference type="EMBL" id="ML002529">
    <property type="protein sequence ID" value="RKP37181.1"/>
    <property type="molecule type" value="Genomic_DNA"/>
</dbReference>
<keyword evidence="3" id="KW-1185">Reference proteome</keyword>
<dbReference type="Proteomes" id="UP000268162">
    <property type="component" value="Unassembled WGS sequence"/>
</dbReference>
<keyword evidence="1" id="KW-0732">Signal</keyword>
<evidence type="ECO:0000256" key="1">
    <source>
        <dbReference type="SAM" id="SignalP"/>
    </source>
</evidence>
<proteinExistence type="predicted"/>
<name>A0A4P9ZW52_9FUNG</name>
<dbReference type="AlphaFoldDB" id="A0A4P9ZW52"/>
<gene>
    <name evidence="2" type="ORF">BJ085DRAFT_30410</name>
</gene>
<evidence type="ECO:0008006" key="4">
    <source>
        <dbReference type="Google" id="ProtNLM"/>
    </source>
</evidence>